<evidence type="ECO:0000256" key="1">
    <source>
        <dbReference type="ARBA" id="ARBA00006821"/>
    </source>
</evidence>
<dbReference type="SUPFAM" id="SSF88688">
    <property type="entry name" value="Families 57/38 glycoside transferase middle domain"/>
    <property type="match status" value="1"/>
</dbReference>
<dbReference type="InterPro" id="IPR027291">
    <property type="entry name" value="Glyco_hydro_38_N_sf"/>
</dbReference>
<evidence type="ECO:0000259" key="6">
    <source>
        <dbReference type="Pfam" id="PF03065"/>
    </source>
</evidence>
<dbReference type="InterPro" id="IPR028995">
    <property type="entry name" value="Glyco_hydro_57/38_cen_sf"/>
</dbReference>
<evidence type="ECO:0000256" key="2">
    <source>
        <dbReference type="ARBA" id="ARBA00023277"/>
    </source>
</evidence>
<evidence type="ECO:0000256" key="4">
    <source>
        <dbReference type="PIRSR" id="PIRSR640042-2"/>
    </source>
</evidence>
<feature type="active site" description="Nucleophile" evidence="3">
    <location>
        <position position="182"/>
    </location>
</feature>
<dbReference type="Pfam" id="PF03065">
    <property type="entry name" value="Glyco_hydro_57"/>
    <property type="match status" value="1"/>
</dbReference>
<dbReference type="Gene3D" id="3.20.110.10">
    <property type="entry name" value="Glycoside hydrolase 38, N terminal domain"/>
    <property type="match status" value="1"/>
</dbReference>
<accession>A0A7V3RE15</accession>
<dbReference type="GO" id="GO:0005576">
    <property type="term" value="C:extracellular region"/>
    <property type="evidence" value="ECO:0007669"/>
    <property type="project" value="TreeGrafter"/>
</dbReference>
<dbReference type="InterPro" id="IPR040042">
    <property type="entry name" value="Branching_enz_MT3115-like"/>
</dbReference>
<organism evidence="8">
    <name type="scientific">Mesoaciditoga lauensis</name>
    <dbReference type="NCBI Taxonomy" id="1495039"/>
    <lineage>
        <taxon>Bacteria</taxon>
        <taxon>Thermotogati</taxon>
        <taxon>Thermotogota</taxon>
        <taxon>Thermotogae</taxon>
        <taxon>Mesoaciditogales</taxon>
        <taxon>Mesoaciditogaceae</taxon>
        <taxon>Mesoaciditoga</taxon>
    </lineage>
</organism>
<feature type="domain" description="Glycoside hydrolase family 57 N-terminal" evidence="6">
    <location>
        <begin position="2"/>
        <end position="391"/>
    </location>
</feature>
<feature type="domain" description="1,4-alpha-glucan branching enzyme C-terminal" evidence="7">
    <location>
        <begin position="418"/>
        <end position="519"/>
    </location>
</feature>
<protein>
    <submittedName>
        <fullName evidence="8">DUF1957 domain-containing protein</fullName>
    </submittedName>
</protein>
<dbReference type="InterPro" id="IPR011330">
    <property type="entry name" value="Glyco_hydro/deAcase_b/a-brl"/>
</dbReference>
<dbReference type="InterPro" id="IPR015293">
    <property type="entry name" value="BE_C"/>
</dbReference>
<dbReference type="SUPFAM" id="SSF88713">
    <property type="entry name" value="Glycoside hydrolase/deacetylase"/>
    <property type="match status" value="1"/>
</dbReference>
<name>A0A7V3RE15_9BACT</name>
<dbReference type="GO" id="GO:0030979">
    <property type="term" value="P:alpha-glucan biosynthetic process"/>
    <property type="evidence" value="ECO:0007669"/>
    <property type="project" value="InterPro"/>
</dbReference>
<keyword evidence="2 5" id="KW-0119">Carbohydrate metabolism</keyword>
<feature type="binding site" evidence="4">
    <location>
        <position position="459"/>
    </location>
    <ligand>
        <name>substrate</name>
    </ligand>
</feature>
<feature type="binding site" evidence="4">
    <location>
        <position position="398"/>
    </location>
    <ligand>
        <name>substrate</name>
    </ligand>
</feature>
<dbReference type="GO" id="GO:0003844">
    <property type="term" value="F:1,4-alpha-glucan branching enzyme activity"/>
    <property type="evidence" value="ECO:0007669"/>
    <property type="project" value="InterPro"/>
</dbReference>
<comment type="similarity">
    <text evidence="1 5">Belongs to the glycosyl hydrolase 57 family.</text>
</comment>
<feature type="binding site" evidence="4">
    <location>
        <position position="234"/>
    </location>
    <ligand>
        <name>substrate</name>
    </ligand>
</feature>
<gene>
    <name evidence="8" type="ORF">ENX73_02380</name>
</gene>
<dbReference type="CDD" id="cd10792">
    <property type="entry name" value="GH57N_AmyC_like"/>
    <property type="match status" value="1"/>
</dbReference>
<dbReference type="Pfam" id="PF09210">
    <property type="entry name" value="BE_C"/>
    <property type="match status" value="1"/>
</dbReference>
<dbReference type="InterPro" id="IPR037090">
    <property type="entry name" value="57_glycoside_trans_central"/>
</dbReference>
<dbReference type="AlphaFoldDB" id="A0A7V3RE15"/>
<feature type="active site" description="Proton donor" evidence="3">
    <location>
        <position position="345"/>
    </location>
</feature>
<evidence type="ECO:0000259" key="7">
    <source>
        <dbReference type="Pfam" id="PF09210"/>
    </source>
</evidence>
<sequence length="520" mass="59898">MLHAHLPYVNHPDHPYFLEENWLFEAITETYIPLLMAFKHLTDDGVPFGVTISLSPPLLEMLSDPTLMGKYRRHLDGLIELAKKETSTTKREEPLKHEVAMKYLEDFEKALDFLNVYDGNILNAFKAAKKSGEVQLITCNATHGFLPLMKVNSKSVHAQIVTGVKAYEERIGDHPNGMWLAESGYYPGLDKELATQKVNFFFVDSHALWYADVPPHYDVYRPVMTPSGVFAFARDPESSEQIWSAQFGYPGDWNYREFYRDVGFDRPFDYVRPYVDPSGVRTNTGIKYYRITGNVSLGEKELYDPQRGLQTAASHAKDFAQKKISQIQRLYGQMNVDPVIVAPFDAELFGHWWYEGPDFLEFFLREAAKSDIMESSTPDRVIESLGDVQIITPAQSSWGANGYNETWLNGSNDWIYPHLHEAERRMSELAGEYLKTSDPLYIRALNMCARELMLAESSDWAFIMTTGTSVEYAVNRTNTHLSRFLEIYDAIKSHNIDERSIEFYEWLDPIFPYIDYRVYA</sequence>
<reference evidence="8" key="1">
    <citation type="journal article" date="2020" name="mSystems">
        <title>Genome- and Community-Level Interaction Insights into Carbon Utilization and Element Cycling Functions of Hydrothermarchaeota in Hydrothermal Sediment.</title>
        <authorList>
            <person name="Zhou Z."/>
            <person name="Liu Y."/>
            <person name="Xu W."/>
            <person name="Pan J."/>
            <person name="Luo Z.H."/>
            <person name="Li M."/>
        </authorList>
    </citation>
    <scope>NUCLEOTIDE SEQUENCE [LARGE SCALE GENOMIC DNA]</scope>
    <source>
        <strain evidence="8">SpSt-966</strain>
    </source>
</reference>
<feature type="binding site" evidence="4">
    <location>
        <position position="251"/>
    </location>
    <ligand>
        <name>substrate</name>
    </ligand>
</feature>
<dbReference type="PANTHER" id="PTHR41695">
    <property type="entry name" value="1,4-ALPHA-GLUCAN BRANCHING ENZYME RV3031-RELATED"/>
    <property type="match status" value="1"/>
</dbReference>
<evidence type="ECO:0000313" key="8">
    <source>
        <dbReference type="EMBL" id="HGE74953.1"/>
    </source>
</evidence>
<dbReference type="PANTHER" id="PTHR41695:SF1">
    <property type="entry name" value="1,4-ALPHA-GLUCAN BRANCHING ENZYME TK1436"/>
    <property type="match status" value="1"/>
</dbReference>
<comment type="caution">
    <text evidence="8">The sequence shown here is derived from an EMBL/GenBank/DDBJ whole genome shotgun (WGS) entry which is preliminary data.</text>
</comment>
<dbReference type="InterPro" id="IPR004300">
    <property type="entry name" value="Glyco_hydro_57_N"/>
</dbReference>
<proteinExistence type="inferred from homology"/>
<dbReference type="Gene3D" id="1.20.1430.10">
    <property type="entry name" value="Families 57/38 glycoside transferase, middle domain"/>
    <property type="match status" value="1"/>
</dbReference>
<evidence type="ECO:0000256" key="3">
    <source>
        <dbReference type="PIRSR" id="PIRSR640042-1"/>
    </source>
</evidence>
<dbReference type="EMBL" id="DTPE01000100">
    <property type="protein sequence ID" value="HGE74953.1"/>
    <property type="molecule type" value="Genomic_DNA"/>
</dbReference>
<evidence type="ECO:0000256" key="5">
    <source>
        <dbReference type="RuleBase" id="RU361196"/>
    </source>
</evidence>